<dbReference type="InterPro" id="IPR027728">
    <property type="entry name" value="Topless_fam"/>
</dbReference>
<dbReference type="SUPFAM" id="SSF50978">
    <property type="entry name" value="WD40 repeat-like"/>
    <property type="match status" value="1"/>
</dbReference>
<organism evidence="1 2">
    <name type="scientific">Prunus persica</name>
    <name type="common">Peach</name>
    <name type="synonym">Amygdalus persica</name>
    <dbReference type="NCBI Taxonomy" id="3760"/>
    <lineage>
        <taxon>Eukaryota</taxon>
        <taxon>Viridiplantae</taxon>
        <taxon>Streptophyta</taxon>
        <taxon>Embryophyta</taxon>
        <taxon>Tracheophyta</taxon>
        <taxon>Spermatophyta</taxon>
        <taxon>Magnoliopsida</taxon>
        <taxon>eudicotyledons</taxon>
        <taxon>Gunneridae</taxon>
        <taxon>Pentapetalae</taxon>
        <taxon>rosids</taxon>
        <taxon>fabids</taxon>
        <taxon>Rosales</taxon>
        <taxon>Rosaceae</taxon>
        <taxon>Amygdaloideae</taxon>
        <taxon>Amygdaleae</taxon>
        <taxon>Prunus</taxon>
    </lineage>
</organism>
<protein>
    <submittedName>
        <fullName evidence="1">Uncharacterized protein</fullName>
    </submittedName>
</protein>
<dbReference type="PANTHER" id="PTHR44083">
    <property type="entry name" value="TOPLESS-RELATED PROTEIN 1-RELATED"/>
    <property type="match status" value="1"/>
</dbReference>
<dbReference type="Proteomes" id="UP000006882">
    <property type="component" value="Chromosome G1"/>
</dbReference>
<gene>
    <name evidence="1" type="ORF">PRUPE_1G546700</name>
</gene>
<accession>A0A251RHS4</accession>
<evidence type="ECO:0000313" key="2">
    <source>
        <dbReference type="Proteomes" id="UP000006882"/>
    </source>
</evidence>
<dbReference type="EMBL" id="CM007651">
    <property type="protein sequence ID" value="ONI35624.1"/>
    <property type="molecule type" value="Genomic_DNA"/>
</dbReference>
<proteinExistence type="predicted"/>
<sequence>MNNDLPSTNPEDSMSCFDLSKNDSYLMSATGGMISIFDTTTFKTMKKVMPPPPAATCLTFHPRDDNIVAIGMDNSTIVIYNLHSDEVTRKLEGHAKRVPCLLEHSEYFCVGCCWVGKTEKQIVADSRWEGVEIILSDTYIQIHQNELHLLAINKTHLAVYEVKELACV</sequence>
<keyword evidence="2" id="KW-1185">Reference proteome</keyword>
<dbReference type="Gramene" id="ONI35624">
    <property type="protein sequence ID" value="ONI35624"/>
    <property type="gene ID" value="PRUPE_1G546700"/>
</dbReference>
<dbReference type="PANTHER" id="PTHR44083:SF30">
    <property type="entry name" value="TOPLESS-LIKE PROTEIN"/>
    <property type="match status" value="1"/>
</dbReference>
<dbReference type="AlphaFoldDB" id="A0A251RHS4"/>
<dbReference type="STRING" id="3760.A0A251RHS4"/>
<name>A0A251RHS4_PRUPE</name>
<reference evidence="1 2" key="1">
    <citation type="journal article" date="2013" name="Nat. Genet.">
        <title>The high-quality draft genome of peach (Prunus persica) identifies unique patterns of genetic diversity, domestication and genome evolution.</title>
        <authorList>
            <consortium name="International Peach Genome Initiative"/>
            <person name="Verde I."/>
            <person name="Abbott A.G."/>
            <person name="Scalabrin S."/>
            <person name="Jung S."/>
            <person name="Shu S."/>
            <person name="Marroni F."/>
            <person name="Zhebentyayeva T."/>
            <person name="Dettori M.T."/>
            <person name="Grimwood J."/>
            <person name="Cattonaro F."/>
            <person name="Zuccolo A."/>
            <person name="Rossini L."/>
            <person name="Jenkins J."/>
            <person name="Vendramin E."/>
            <person name="Meisel L.A."/>
            <person name="Decroocq V."/>
            <person name="Sosinski B."/>
            <person name="Prochnik S."/>
            <person name="Mitros T."/>
            <person name="Policriti A."/>
            <person name="Cipriani G."/>
            <person name="Dondini L."/>
            <person name="Ficklin S."/>
            <person name="Goodstein D.M."/>
            <person name="Xuan P."/>
            <person name="Del Fabbro C."/>
            <person name="Aramini V."/>
            <person name="Copetti D."/>
            <person name="Gonzalez S."/>
            <person name="Horner D.S."/>
            <person name="Falchi R."/>
            <person name="Lucas S."/>
            <person name="Mica E."/>
            <person name="Maldonado J."/>
            <person name="Lazzari B."/>
            <person name="Bielenberg D."/>
            <person name="Pirona R."/>
            <person name="Miculan M."/>
            <person name="Barakat A."/>
            <person name="Testolin R."/>
            <person name="Stella A."/>
            <person name="Tartarini S."/>
            <person name="Tonutti P."/>
            <person name="Arus P."/>
            <person name="Orellana A."/>
            <person name="Wells C."/>
            <person name="Main D."/>
            <person name="Vizzotto G."/>
            <person name="Silva H."/>
            <person name="Salamini F."/>
            <person name="Schmutz J."/>
            <person name="Morgante M."/>
            <person name="Rokhsar D.S."/>
        </authorList>
    </citation>
    <scope>NUCLEOTIDE SEQUENCE [LARGE SCALE GENOMIC DNA]</scope>
    <source>
        <strain evidence="2">cv. Nemared</strain>
    </source>
</reference>
<dbReference type="Gene3D" id="2.130.10.10">
    <property type="entry name" value="YVTN repeat-like/Quinoprotein amine dehydrogenase"/>
    <property type="match status" value="1"/>
</dbReference>
<dbReference type="GO" id="GO:0006355">
    <property type="term" value="P:regulation of DNA-templated transcription"/>
    <property type="evidence" value="ECO:0007669"/>
    <property type="project" value="InterPro"/>
</dbReference>
<evidence type="ECO:0000313" key="1">
    <source>
        <dbReference type="EMBL" id="ONI35624.1"/>
    </source>
</evidence>
<dbReference type="InterPro" id="IPR015943">
    <property type="entry name" value="WD40/YVTN_repeat-like_dom_sf"/>
</dbReference>
<dbReference type="InterPro" id="IPR036322">
    <property type="entry name" value="WD40_repeat_dom_sf"/>
</dbReference>